<sequence>MNNPEDLKTDIASEEVFMQLFLQSERRILGFILALVPHLADAEDLLQETCSIMWRKFDQFERNTDFTAWGISIARYRVLTYRRKAASSKVRFNDQLLEKIADAAIGVSMKSDERALALQTCLAALREKDRELIRLRYFAENSTKQTAEQLGRSVDSVYKALNRVHDSLLWCIRRSLLGEV</sequence>
<evidence type="ECO:0000256" key="4">
    <source>
        <dbReference type="ARBA" id="ARBA00023163"/>
    </source>
</evidence>
<evidence type="ECO:0000313" key="8">
    <source>
        <dbReference type="Proteomes" id="UP000318053"/>
    </source>
</evidence>
<reference evidence="7 8" key="1">
    <citation type="submission" date="2019-02" db="EMBL/GenBank/DDBJ databases">
        <title>Deep-cultivation of Planctomycetes and their phenomic and genomic characterization uncovers novel biology.</title>
        <authorList>
            <person name="Wiegand S."/>
            <person name="Jogler M."/>
            <person name="Boedeker C."/>
            <person name="Pinto D."/>
            <person name="Vollmers J."/>
            <person name="Rivas-Marin E."/>
            <person name="Kohn T."/>
            <person name="Peeters S.H."/>
            <person name="Heuer A."/>
            <person name="Rast P."/>
            <person name="Oberbeckmann S."/>
            <person name="Bunk B."/>
            <person name="Jeske O."/>
            <person name="Meyerdierks A."/>
            <person name="Storesund J.E."/>
            <person name="Kallscheuer N."/>
            <person name="Luecker S."/>
            <person name="Lage O.M."/>
            <person name="Pohl T."/>
            <person name="Merkel B.J."/>
            <person name="Hornburger P."/>
            <person name="Mueller R.-W."/>
            <person name="Bruemmer F."/>
            <person name="Labrenz M."/>
            <person name="Spormann A.M."/>
            <person name="Op Den Camp H."/>
            <person name="Overmann J."/>
            <person name="Amann R."/>
            <person name="Jetten M.S.M."/>
            <person name="Mascher T."/>
            <person name="Medema M.H."/>
            <person name="Devos D.P."/>
            <person name="Kaster A.-K."/>
            <person name="Ovreas L."/>
            <person name="Rohde M."/>
            <person name="Galperin M.Y."/>
            <person name="Jogler C."/>
        </authorList>
    </citation>
    <scope>NUCLEOTIDE SEQUENCE [LARGE SCALE GENOMIC DNA]</scope>
    <source>
        <strain evidence="7 8">CA85</strain>
    </source>
</reference>
<dbReference type="Pfam" id="PF04542">
    <property type="entry name" value="Sigma70_r2"/>
    <property type="match status" value="1"/>
</dbReference>
<dbReference type="AlphaFoldDB" id="A0A5C5X2W2"/>
<dbReference type="Pfam" id="PF08281">
    <property type="entry name" value="Sigma70_r4_2"/>
    <property type="match status" value="1"/>
</dbReference>
<name>A0A5C5X2W2_9BACT</name>
<dbReference type="NCBIfam" id="TIGR02937">
    <property type="entry name" value="sigma70-ECF"/>
    <property type="match status" value="1"/>
</dbReference>
<dbReference type="Gene3D" id="1.10.1740.10">
    <property type="match status" value="1"/>
</dbReference>
<keyword evidence="2" id="KW-0805">Transcription regulation</keyword>
<dbReference type="Gene3D" id="1.10.10.10">
    <property type="entry name" value="Winged helix-like DNA-binding domain superfamily/Winged helix DNA-binding domain"/>
    <property type="match status" value="1"/>
</dbReference>
<proteinExistence type="inferred from homology"/>
<dbReference type="SUPFAM" id="SSF88659">
    <property type="entry name" value="Sigma3 and sigma4 domains of RNA polymerase sigma factors"/>
    <property type="match status" value="1"/>
</dbReference>
<dbReference type="EMBL" id="SJPK01000012">
    <property type="protein sequence ID" value="TWT56601.1"/>
    <property type="molecule type" value="Genomic_DNA"/>
</dbReference>
<comment type="caution">
    <text evidence="7">The sequence shown here is derived from an EMBL/GenBank/DDBJ whole genome shotgun (WGS) entry which is preliminary data.</text>
</comment>
<feature type="domain" description="RNA polymerase sigma factor 70 region 4 type 2" evidence="6">
    <location>
        <begin position="116"/>
        <end position="163"/>
    </location>
</feature>
<comment type="similarity">
    <text evidence="1">Belongs to the sigma-70 factor family. ECF subfamily.</text>
</comment>
<dbReference type="PANTHER" id="PTHR43133">
    <property type="entry name" value="RNA POLYMERASE ECF-TYPE SIGMA FACTO"/>
    <property type="match status" value="1"/>
</dbReference>
<dbReference type="SUPFAM" id="SSF88946">
    <property type="entry name" value="Sigma2 domain of RNA polymerase sigma factors"/>
    <property type="match status" value="1"/>
</dbReference>
<dbReference type="InterPro" id="IPR014331">
    <property type="entry name" value="RNA_pol_sigma70_ECF_RHOBA"/>
</dbReference>
<dbReference type="InterPro" id="IPR039425">
    <property type="entry name" value="RNA_pol_sigma-70-like"/>
</dbReference>
<evidence type="ECO:0000259" key="5">
    <source>
        <dbReference type="Pfam" id="PF04542"/>
    </source>
</evidence>
<dbReference type="PANTHER" id="PTHR43133:SF51">
    <property type="entry name" value="RNA POLYMERASE SIGMA FACTOR"/>
    <property type="match status" value="1"/>
</dbReference>
<evidence type="ECO:0000256" key="2">
    <source>
        <dbReference type="ARBA" id="ARBA00023015"/>
    </source>
</evidence>
<dbReference type="InterPro" id="IPR013324">
    <property type="entry name" value="RNA_pol_sigma_r3/r4-like"/>
</dbReference>
<evidence type="ECO:0000256" key="3">
    <source>
        <dbReference type="ARBA" id="ARBA00023082"/>
    </source>
</evidence>
<evidence type="ECO:0000256" key="1">
    <source>
        <dbReference type="ARBA" id="ARBA00010641"/>
    </source>
</evidence>
<dbReference type="InterPro" id="IPR013249">
    <property type="entry name" value="RNA_pol_sigma70_r4_t2"/>
</dbReference>
<organism evidence="7 8">
    <name type="scientific">Allorhodopirellula solitaria</name>
    <dbReference type="NCBI Taxonomy" id="2527987"/>
    <lineage>
        <taxon>Bacteria</taxon>
        <taxon>Pseudomonadati</taxon>
        <taxon>Planctomycetota</taxon>
        <taxon>Planctomycetia</taxon>
        <taxon>Pirellulales</taxon>
        <taxon>Pirellulaceae</taxon>
        <taxon>Allorhodopirellula</taxon>
    </lineage>
</organism>
<keyword evidence="8" id="KW-1185">Reference proteome</keyword>
<keyword evidence="3" id="KW-0731">Sigma factor</keyword>
<evidence type="ECO:0000313" key="7">
    <source>
        <dbReference type="EMBL" id="TWT56601.1"/>
    </source>
</evidence>
<dbReference type="Proteomes" id="UP000318053">
    <property type="component" value="Unassembled WGS sequence"/>
</dbReference>
<keyword evidence="4" id="KW-0804">Transcription</keyword>
<dbReference type="GO" id="GO:0016987">
    <property type="term" value="F:sigma factor activity"/>
    <property type="evidence" value="ECO:0007669"/>
    <property type="project" value="UniProtKB-KW"/>
</dbReference>
<dbReference type="InterPro" id="IPR036388">
    <property type="entry name" value="WH-like_DNA-bd_sf"/>
</dbReference>
<dbReference type="GO" id="GO:0006352">
    <property type="term" value="P:DNA-templated transcription initiation"/>
    <property type="evidence" value="ECO:0007669"/>
    <property type="project" value="InterPro"/>
</dbReference>
<dbReference type="InterPro" id="IPR014284">
    <property type="entry name" value="RNA_pol_sigma-70_dom"/>
</dbReference>
<dbReference type="InterPro" id="IPR013325">
    <property type="entry name" value="RNA_pol_sigma_r2"/>
</dbReference>
<feature type="domain" description="RNA polymerase sigma-70 region 2" evidence="5">
    <location>
        <begin position="21"/>
        <end position="86"/>
    </location>
</feature>
<dbReference type="GO" id="GO:0003677">
    <property type="term" value="F:DNA binding"/>
    <property type="evidence" value="ECO:0007669"/>
    <property type="project" value="InterPro"/>
</dbReference>
<evidence type="ECO:0000259" key="6">
    <source>
        <dbReference type="Pfam" id="PF08281"/>
    </source>
</evidence>
<dbReference type="OrthoDB" id="6383365at2"/>
<protein>
    <submittedName>
        <fullName evidence="7">RNA polymerase sigma factor</fullName>
    </submittedName>
</protein>
<accession>A0A5C5X2W2</accession>
<dbReference type="NCBIfam" id="TIGR02989">
    <property type="entry name" value="Sig-70_gvs1"/>
    <property type="match status" value="1"/>
</dbReference>
<dbReference type="RefSeq" id="WP_146392997.1">
    <property type="nucleotide sequence ID" value="NZ_SJPK01000012.1"/>
</dbReference>
<gene>
    <name evidence="7" type="ORF">CA85_41350</name>
</gene>
<dbReference type="InterPro" id="IPR007627">
    <property type="entry name" value="RNA_pol_sigma70_r2"/>
</dbReference>